<organism evidence="2 3">
    <name type="scientific">Elysia marginata</name>
    <dbReference type="NCBI Taxonomy" id="1093978"/>
    <lineage>
        <taxon>Eukaryota</taxon>
        <taxon>Metazoa</taxon>
        <taxon>Spiralia</taxon>
        <taxon>Lophotrochozoa</taxon>
        <taxon>Mollusca</taxon>
        <taxon>Gastropoda</taxon>
        <taxon>Heterobranchia</taxon>
        <taxon>Euthyneura</taxon>
        <taxon>Panpulmonata</taxon>
        <taxon>Sacoglossa</taxon>
        <taxon>Placobranchoidea</taxon>
        <taxon>Plakobranchidae</taxon>
        <taxon>Elysia</taxon>
    </lineage>
</organism>
<dbReference type="Proteomes" id="UP000762676">
    <property type="component" value="Unassembled WGS sequence"/>
</dbReference>
<feature type="region of interest" description="Disordered" evidence="1">
    <location>
        <begin position="59"/>
        <end position="96"/>
    </location>
</feature>
<proteinExistence type="predicted"/>
<sequence length="96" mass="10968">MYREKHIHIPTFHLSCGIDFVHYRSTEADLILQDRHTHACKQLSTCVVISTERILPSAIQIAMSDDDNDEEGDSEEEDDDDNNDGDDNDDDDDDDD</sequence>
<comment type="caution">
    <text evidence="2">The sequence shown here is derived from an EMBL/GenBank/DDBJ whole genome shotgun (WGS) entry which is preliminary data.</text>
</comment>
<evidence type="ECO:0000256" key="1">
    <source>
        <dbReference type="SAM" id="MobiDB-lite"/>
    </source>
</evidence>
<dbReference type="AlphaFoldDB" id="A0AAV4GC23"/>
<evidence type="ECO:0000313" key="3">
    <source>
        <dbReference type="Proteomes" id="UP000762676"/>
    </source>
</evidence>
<gene>
    <name evidence="2" type="ORF">ElyMa_005945600</name>
</gene>
<reference evidence="2 3" key="1">
    <citation type="journal article" date="2021" name="Elife">
        <title>Chloroplast acquisition without the gene transfer in kleptoplastic sea slugs, Plakobranchus ocellatus.</title>
        <authorList>
            <person name="Maeda T."/>
            <person name="Takahashi S."/>
            <person name="Yoshida T."/>
            <person name="Shimamura S."/>
            <person name="Takaki Y."/>
            <person name="Nagai Y."/>
            <person name="Toyoda A."/>
            <person name="Suzuki Y."/>
            <person name="Arimoto A."/>
            <person name="Ishii H."/>
            <person name="Satoh N."/>
            <person name="Nishiyama T."/>
            <person name="Hasebe M."/>
            <person name="Maruyama T."/>
            <person name="Minagawa J."/>
            <person name="Obokata J."/>
            <person name="Shigenobu S."/>
        </authorList>
    </citation>
    <scope>NUCLEOTIDE SEQUENCE [LARGE SCALE GENOMIC DNA]</scope>
</reference>
<feature type="compositionally biased region" description="Acidic residues" evidence="1">
    <location>
        <begin position="64"/>
        <end position="96"/>
    </location>
</feature>
<dbReference type="EMBL" id="BMAT01011936">
    <property type="protein sequence ID" value="GFR82251.1"/>
    <property type="molecule type" value="Genomic_DNA"/>
</dbReference>
<accession>A0AAV4GC23</accession>
<protein>
    <submittedName>
        <fullName evidence="2">Uncharacterized protein</fullName>
    </submittedName>
</protein>
<name>A0AAV4GC23_9GAST</name>
<evidence type="ECO:0000313" key="2">
    <source>
        <dbReference type="EMBL" id="GFR82251.1"/>
    </source>
</evidence>
<keyword evidence="3" id="KW-1185">Reference proteome</keyword>